<sequence length="201" mass="20789">TIGLTPAQVTQLAGELAEARADYETATRARNASMSATVGFHASADTLVGDGRDLIATIKAFAEASGDPQVYVRASVPPPAPPSVVGPPGTPTRFCVSLQGNGSFNLTWHADNPQGSSGTIYEVLRSDDGGPFAFLGTTGTRRFADTTLPAGTGTAVYQITGVRSTSRGEPARFIVQLGTKGTHTYNNADNNADEDGMNIAA</sequence>
<evidence type="ECO:0000313" key="1">
    <source>
        <dbReference type="EMBL" id="VAX41651.1"/>
    </source>
</evidence>
<dbReference type="EMBL" id="UOGK01000574">
    <property type="protein sequence ID" value="VAX41651.1"/>
    <property type="molecule type" value="Genomic_DNA"/>
</dbReference>
<dbReference type="AlphaFoldDB" id="A0A3B1DRY5"/>
<dbReference type="Gene3D" id="2.60.40.10">
    <property type="entry name" value="Immunoglobulins"/>
    <property type="match status" value="1"/>
</dbReference>
<proteinExistence type="predicted"/>
<gene>
    <name evidence="1" type="ORF">MNBD_PLANCTO03-615</name>
</gene>
<feature type="non-terminal residue" evidence="1">
    <location>
        <position position="1"/>
    </location>
</feature>
<reference evidence="1" key="1">
    <citation type="submission" date="2018-06" db="EMBL/GenBank/DDBJ databases">
        <authorList>
            <person name="Zhirakovskaya E."/>
        </authorList>
    </citation>
    <scope>NUCLEOTIDE SEQUENCE</scope>
</reference>
<dbReference type="InterPro" id="IPR036116">
    <property type="entry name" value="FN3_sf"/>
</dbReference>
<dbReference type="SUPFAM" id="SSF49265">
    <property type="entry name" value="Fibronectin type III"/>
    <property type="match status" value="1"/>
</dbReference>
<name>A0A3B1DRY5_9ZZZZ</name>
<organism evidence="1">
    <name type="scientific">hydrothermal vent metagenome</name>
    <dbReference type="NCBI Taxonomy" id="652676"/>
    <lineage>
        <taxon>unclassified sequences</taxon>
        <taxon>metagenomes</taxon>
        <taxon>ecological metagenomes</taxon>
    </lineage>
</organism>
<accession>A0A3B1DRY5</accession>
<protein>
    <recommendedName>
        <fullName evidence="2">Fibronectin type-III domain-containing protein</fullName>
    </recommendedName>
</protein>
<evidence type="ECO:0008006" key="2">
    <source>
        <dbReference type="Google" id="ProtNLM"/>
    </source>
</evidence>
<dbReference type="InterPro" id="IPR013783">
    <property type="entry name" value="Ig-like_fold"/>
</dbReference>